<dbReference type="Proteomes" id="UP000554482">
    <property type="component" value="Unassembled WGS sequence"/>
</dbReference>
<dbReference type="OrthoDB" id="38125at2759"/>
<evidence type="ECO:0000256" key="2">
    <source>
        <dbReference type="ARBA" id="ARBA00007867"/>
    </source>
</evidence>
<sequence length="371" mass="41091">MADILISVSDSYFIFLKRKKIRAFFRIWVLSVSQRECECVFMAEESVPAVSTTVAVKRPREEAEEVGNTENNKGNGVSVNMEVESNYISSVIPGWFSEISSMWPGEAHSLKVEKILFQQKSKYQDVMVLQSSTYGKVLVIGGGDGGVLREVSRHSSVEQIDICEIDAMVVDVSKQYFPDLAVGFQDPRVTLHIGDGVAYLNAVPEGTHDVIIVDSSDPIGPAQELFEKPFFQSVAKALRPGGVVCTQAESIWLHMHIIENIVANCRQIFKGSINYAWTTVPTYPSGVIGFMLCSTEGPSVDFKHPANPLDENGSHSKAKGPLKFYNSEIHSAAFCLPSFAKKVINNDQSNGKRDDAQMLEKVERFILSDRL</sequence>
<keyword evidence="6" id="KW-0620">Polyamine biosynthesis</keyword>
<organism evidence="8 9">
    <name type="scientific">Thalictrum thalictroides</name>
    <name type="common">Rue-anemone</name>
    <name type="synonym">Anemone thalictroides</name>
    <dbReference type="NCBI Taxonomy" id="46969"/>
    <lineage>
        <taxon>Eukaryota</taxon>
        <taxon>Viridiplantae</taxon>
        <taxon>Streptophyta</taxon>
        <taxon>Embryophyta</taxon>
        <taxon>Tracheophyta</taxon>
        <taxon>Spermatophyta</taxon>
        <taxon>Magnoliopsida</taxon>
        <taxon>Ranunculales</taxon>
        <taxon>Ranunculaceae</taxon>
        <taxon>Thalictroideae</taxon>
        <taxon>Thalictrum</taxon>
    </lineage>
</organism>
<comment type="caution">
    <text evidence="8">The sequence shown here is derived from an EMBL/GenBank/DDBJ whole genome shotgun (WGS) entry which is preliminary data.</text>
</comment>
<dbReference type="InterPro" id="IPR030373">
    <property type="entry name" value="PABS_CS"/>
</dbReference>
<comment type="pathway">
    <text evidence="1">Amine and polyamine biosynthesis; spermidine biosynthesis; spermidine from putrescine: step 1/1.</text>
</comment>
<evidence type="ECO:0000313" key="9">
    <source>
        <dbReference type="Proteomes" id="UP000554482"/>
    </source>
</evidence>
<dbReference type="Pfam" id="PF01564">
    <property type="entry name" value="Spermine_synth"/>
    <property type="match status" value="1"/>
</dbReference>
<comment type="catalytic activity">
    <reaction evidence="5">
        <text>S-adenosyl 3-(methylsulfanyl)propylamine + putrescine = S-methyl-5'-thioadenosine + spermidine + H(+)</text>
        <dbReference type="Rhea" id="RHEA:12721"/>
        <dbReference type="ChEBI" id="CHEBI:15378"/>
        <dbReference type="ChEBI" id="CHEBI:17509"/>
        <dbReference type="ChEBI" id="CHEBI:57443"/>
        <dbReference type="ChEBI" id="CHEBI:57834"/>
        <dbReference type="ChEBI" id="CHEBI:326268"/>
        <dbReference type="EC" id="2.5.1.16"/>
    </reaction>
</comment>
<dbReference type="CDD" id="cd02440">
    <property type="entry name" value="AdoMet_MTases"/>
    <property type="match status" value="1"/>
</dbReference>
<comment type="caution">
    <text evidence="6">Lacks conserved residue(s) required for the propagation of feature annotation.</text>
</comment>
<dbReference type="HAMAP" id="MF_00198">
    <property type="entry name" value="Spermidine_synth"/>
    <property type="match status" value="1"/>
</dbReference>
<evidence type="ECO:0000256" key="4">
    <source>
        <dbReference type="ARBA" id="ARBA00022679"/>
    </source>
</evidence>
<feature type="domain" description="PABS" evidence="7">
    <location>
        <begin position="93"/>
        <end position="135"/>
    </location>
</feature>
<evidence type="ECO:0000313" key="8">
    <source>
        <dbReference type="EMBL" id="KAF5207581.1"/>
    </source>
</evidence>
<accession>A0A7J6XCR5</accession>
<evidence type="ECO:0000256" key="5">
    <source>
        <dbReference type="ARBA" id="ARBA00049307"/>
    </source>
</evidence>
<reference evidence="8 9" key="1">
    <citation type="submission" date="2020-06" db="EMBL/GenBank/DDBJ databases">
        <title>Transcriptomic and genomic resources for Thalictrum thalictroides and T. hernandezii: Facilitating candidate gene discovery in an emerging model plant lineage.</title>
        <authorList>
            <person name="Arias T."/>
            <person name="Riano-Pachon D.M."/>
            <person name="Di Stilio V.S."/>
        </authorList>
    </citation>
    <scope>NUCLEOTIDE SEQUENCE [LARGE SCALE GENOMIC DNA]</scope>
    <source>
        <strain evidence="9">cv. WT478/WT964</strain>
        <tissue evidence="8">Leaves</tissue>
    </source>
</reference>
<dbReference type="EMBL" id="JABWDY010001239">
    <property type="protein sequence ID" value="KAF5207581.1"/>
    <property type="molecule type" value="Genomic_DNA"/>
</dbReference>
<evidence type="ECO:0000256" key="1">
    <source>
        <dbReference type="ARBA" id="ARBA00005123"/>
    </source>
</evidence>
<dbReference type="EC" id="2.5.1.16" evidence="3"/>
<dbReference type="PROSITE" id="PS01330">
    <property type="entry name" value="PABS_1"/>
    <property type="match status" value="1"/>
</dbReference>
<dbReference type="AlphaFoldDB" id="A0A7J6XCR5"/>
<keyword evidence="4 6" id="KW-0808">Transferase</keyword>
<dbReference type="FunFam" id="3.40.50.150:FF:000013">
    <property type="entry name" value="Spermidine synthase"/>
    <property type="match status" value="1"/>
</dbReference>
<evidence type="ECO:0000259" key="7">
    <source>
        <dbReference type="PROSITE" id="PS51006"/>
    </source>
</evidence>
<proteinExistence type="inferred from homology"/>
<feature type="active site" description="Proton acceptor" evidence="6">
    <location>
        <position position="214"/>
    </location>
</feature>
<dbReference type="PROSITE" id="PS51006">
    <property type="entry name" value="PABS_2"/>
    <property type="match status" value="2"/>
</dbReference>
<evidence type="ECO:0000256" key="6">
    <source>
        <dbReference type="PROSITE-ProRule" id="PRU00354"/>
    </source>
</evidence>
<dbReference type="InterPro" id="IPR029063">
    <property type="entry name" value="SAM-dependent_MTases_sf"/>
</dbReference>
<keyword evidence="9" id="KW-1185">Reference proteome</keyword>
<comment type="similarity">
    <text evidence="2">Belongs to the spermidine/spermine synthase family.</text>
</comment>
<dbReference type="GO" id="GO:0008295">
    <property type="term" value="P:spermidine biosynthetic process"/>
    <property type="evidence" value="ECO:0007669"/>
    <property type="project" value="TreeGrafter"/>
</dbReference>
<protein>
    <recommendedName>
        <fullName evidence="3">spermidine synthase</fullName>
        <ecNumber evidence="3">2.5.1.16</ecNumber>
    </recommendedName>
</protein>
<dbReference type="PANTHER" id="PTHR11558:SF11">
    <property type="entry name" value="SPERMIDINE SYNTHASE"/>
    <property type="match status" value="1"/>
</dbReference>
<evidence type="ECO:0000256" key="3">
    <source>
        <dbReference type="ARBA" id="ARBA00012455"/>
    </source>
</evidence>
<name>A0A7J6XCR5_THATH</name>
<dbReference type="GO" id="GO:0004766">
    <property type="term" value="F:spermidine synthase activity"/>
    <property type="evidence" value="ECO:0007669"/>
    <property type="project" value="UniProtKB-EC"/>
</dbReference>
<dbReference type="SUPFAM" id="SSF53335">
    <property type="entry name" value="S-adenosyl-L-methionine-dependent methyltransferases"/>
    <property type="match status" value="1"/>
</dbReference>
<feature type="domain" description="PABS" evidence="7">
    <location>
        <begin position="136"/>
        <end position="295"/>
    </location>
</feature>
<dbReference type="InterPro" id="IPR001045">
    <property type="entry name" value="Spermi_synthase"/>
</dbReference>
<dbReference type="Gene3D" id="3.40.50.150">
    <property type="entry name" value="Vaccinia Virus protein VP39"/>
    <property type="match status" value="1"/>
</dbReference>
<dbReference type="GO" id="GO:0005829">
    <property type="term" value="C:cytosol"/>
    <property type="evidence" value="ECO:0007669"/>
    <property type="project" value="TreeGrafter"/>
</dbReference>
<gene>
    <name evidence="8" type="ORF">FRX31_002832</name>
</gene>
<dbReference type="PANTHER" id="PTHR11558">
    <property type="entry name" value="SPERMIDINE/SPERMINE SYNTHASE"/>
    <property type="match status" value="1"/>
</dbReference>
<dbReference type="InterPro" id="IPR030374">
    <property type="entry name" value="PABS"/>
</dbReference>